<evidence type="ECO:0000259" key="9">
    <source>
        <dbReference type="Pfam" id="PF24061"/>
    </source>
</evidence>
<evidence type="ECO:0000256" key="1">
    <source>
        <dbReference type="ARBA" id="ARBA00004651"/>
    </source>
</evidence>
<evidence type="ECO:0000256" key="3">
    <source>
        <dbReference type="ARBA" id="ARBA00022692"/>
    </source>
</evidence>
<dbReference type="PANTHER" id="PTHR42643:SF24">
    <property type="entry name" value="IONOTROPIC RECEPTOR 60A"/>
    <property type="match status" value="1"/>
</dbReference>
<evidence type="ECO:0000256" key="5">
    <source>
        <dbReference type="ARBA" id="ARBA00023136"/>
    </source>
</evidence>
<evidence type="ECO:0000313" key="11">
    <source>
        <dbReference type="Proteomes" id="UP000838878"/>
    </source>
</evidence>
<dbReference type="Proteomes" id="UP000838878">
    <property type="component" value="Chromosome 1"/>
</dbReference>
<evidence type="ECO:0000256" key="8">
    <source>
        <dbReference type="SAM" id="Phobius"/>
    </source>
</evidence>
<proteinExistence type="predicted"/>
<evidence type="ECO:0000256" key="2">
    <source>
        <dbReference type="ARBA" id="ARBA00022475"/>
    </source>
</evidence>
<organism evidence="10 11">
    <name type="scientific">Brenthis ino</name>
    <name type="common">lesser marbled fritillary</name>
    <dbReference type="NCBI Taxonomy" id="405034"/>
    <lineage>
        <taxon>Eukaryota</taxon>
        <taxon>Metazoa</taxon>
        <taxon>Ecdysozoa</taxon>
        <taxon>Arthropoda</taxon>
        <taxon>Hexapoda</taxon>
        <taxon>Insecta</taxon>
        <taxon>Pterygota</taxon>
        <taxon>Neoptera</taxon>
        <taxon>Endopterygota</taxon>
        <taxon>Lepidoptera</taxon>
        <taxon>Glossata</taxon>
        <taxon>Ditrysia</taxon>
        <taxon>Papilionoidea</taxon>
        <taxon>Nymphalidae</taxon>
        <taxon>Heliconiinae</taxon>
        <taxon>Argynnini</taxon>
        <taxon>Brenthis</taxon>
    </lineage>
</organism>
<keyword evidence="11" id="KW-1185">Reference proteome</keyword>
<dbReference type="EMBL" id="OV170221">
    <property type="protein sequence ID" value="CAH0713159.1"/>
    <property type="molecule type" value="Genomic_DNA"/>
</dbReference>
<dbReference type="SUPFAM" id="SSF53850">
    <property type="entry name" value="Periplasmic binding protein-like II"/>
    <property type="match status" value="1"/>
</dbReference>
<comment type="subcellular location">
    <subcellularLocation>
        <location evidence="1">Cell membrane</location>
        <topology evidence="1">Multi-pass membrane protein</topology>
    </subcellularLocation>
</comment>
<feature type="non-terminal residue" evidence="10">
    <location>
        <position position="609"/>
    </location>
</feature>
<keyword evidence="2" id="KW-1003">Cell membrane</keyword>
<dbReference type="InterPro" id="IPR052192">
    <property type="entry name" value="Insect_Ionotropic_Sensory_Rcpt"/>
</dbReference>
<dbReference type="OrthoDB" id="7256637at2759"/>
<evidence type="ECO:0000256" key="6">
    <source>
        <dbReference type="ARBA" id="ARBA00023170"/>
    </source>
</evidence>
<accession>A0A8J9Y0J8</accession>
<dbReference type="GO" id="GO:0005886">
    <property type="term" value="C:plasma membrane"/>
    <property type="evidence" value="ECO:0007669"/>
    <property type="project" value="UniProtKB-SubCell"/>
</dbReference>
<name>A0A8J9Y0J8_9NEOP</name>
<evidence type="ECO:0000256" key="7">
    <source>
        <dbReference type="ARBA" id="ARBA00023180"/>
    </source>
</evidence>
<feature type="transmembrane region" description="Helical" evidence="8">
    <location>
        <begin position="387"/>
        <end position="404"/>
    </location>
</feature>
<dbReference type="Pfam" id="PF24061">
    <property type="entry name" value="LBD_receptor"/>
    <property type="match status" value="1"/>
</dbReference>
<keyword evidence="3 8" id="KW-0812">Transmembrane</keyword>
<keyword evidence="4 8" id="KW-1133">Transmembrane helix</keyword>
<keyword evidence="7" id="KW-0325">Glycoprotein</keyword>
<reference evidence="10" key="1">
    <citation type="submission" date="2021-12" db="EMBL/GenBank/DDBJ databases">
        <authorList>
            <person name="Martin H S."/>
        </authorList>
    </citation>
    <scope>NUCLEOTIDE SEQUENCE</scope>
</reference>
<gene>
    <name evidence="10" type="ORF">BINO364_LOCUS351</name>
</gene>
<feature type="transmembrane region" description="Helical" evidence="8">
    <location>
        <begin position="322"/>
        <end position="340"/>
    </location>
</feature>
<dbReference type="PANTHER" id="PTHR42643">
    <property type="entry name" value="IONOTROPIC RECEPTOR 20A-RELATED"/>
    <property type="match status" value="1"/>
</dbReference>
<keyword evidence="6" id="KW-0675">Receptor</keyword>
<evidence type="ECO:0000313" key="10">
    <source>
        <dbReference type="EMBL" id="CAH0713159.1"/>
    </source>
</evidence>
<protein>
    <recommendedName>
        <fullName evidence="9">Putative ionotropic receptor ligand binding domain-containing protein</fullName>
    </recommendedName>
</protein>
<sequence length="609" mass="70222">MVNLAAIIYILIFTNSVFANLKIKYNRHLKHDHIINSAIEIANSYFNSRTPTVVVSKDVEDDIVNKFIQSYQGIIILDHTIRAPKQVVILIESYYSLIRSLGKLKPDLKGKTLLHSEARFLIVVFSYPHRLQRINSILWSYYTTNVVIIVVNEDKKIALYTYFPYKNHLDCQSVEPTLIGFWDDGAILEKDLFPDKMSNLKGCPLYISTNKVYHPATEQKIPLEIIKRAIIRYLRDVMNFTPIISSRDYLSIDSDGAKNWSETLDDILTGTANISTCSISPGMDRIGILDYSIPYFRISIAWLGPPLKPGPIWWRLLTPLNGYLWLILLLVVTIVNFIPFTMKIDRVRKFCHKNFKNSNKLHGIAIRIWAVMMGQPIRVSPKRFRDFYILGLWIWFTFVVRSAYQSVLISALKSDTTVGNFFDLKEAVDNGYKFGGRAGVLSHFEHDPFIRDGYEVIQEVGFEKAFQEVLEGKKKFFFAISLEYVWAYCMSQGINENECGHTLPDSIMTVPLVIWMPKNSPFKNPLSIWLIRFLESGLLEKDTMKMSTASILKSTEPTALRNKQVFSSILCLLIGYLISFVVLILEIIRFKTKNTYIRKIYRNKIKFSG</sequence>
<dbReference type="AlphaFoldDB" id="A0A8J9Y0J8"/>
<keyword evidence="5 8" id="KW-0472">Membrane</keyword>
<dbReference type="InterPro" id="IPR056198">
    <property type="entry name" value="LBD_receptor"/>
</dbReference>
<feature type="transmembrane region" description="Helical" evidence="8">
    <location>
        <begin position="565"/>
        <end position="588"/>
    </location>
</feature>
<feature type="domain" description="Putative ionotropic receptor ligand binding" evidence="9">
    <location>
        <begin position="29"/>
        <end position="199"/>
    </location>
</feature>
<dbReference type="Gene3D" id="1.10.287.70">
    <property type="match status" value="1"/>
</dbReference>
<evidence type="ECO:0000256" key="4">
    <source>
        <dbReference type="ARBA" id="ARBA00022989"/>
    </source>
</evidence>